<accession>A0A402BZM8</accession>
<feature type="transmembrane region" description="Helical" evidence="1">
    <location>
        <begin position="65"/>
        <end position="89"/>
    </location>
</feature>
<dbReference type="EMBL" id="BHYM01000005">
    <property type="protein sequence ID" value="GCE36791.1"/>
    <property type="molecule type" value="Genomic_DNA"/>
</dbReference>
<keyword evidence="1" id="KW-0472">Membrane</keyword>
<feature type="transmembrane region" description="Helical" evidence="1">
    <location>
        <begin position="40"/>
        <end position="58"/>
    </location>
</feature>
<evidence type="ECO:0000313" key="3">
    <source>
        <dbReference type="Proteomes" id="UP000287519"/>
    </source>
</evidence>
<comment type="caution">
    <text evidence="2">The sequence shown here is derived from an EMBL/GenBank/DDBJ whole genome shotgun (WGS) entry which is preliminary data.</text>
</comment>
<sequence>MTEKADTWFGAATYLSMAITVVLVVIGIVNPSTDSGTPAWAWVALMLALVTMVAFFIVGQIYRRIACGVLIGLLTPLCALLAVPITAGIGHVVGAVAG</sequence>
<keyword evidence="3" id="KW-1185">Reference proteome</keyword>
<feature type="transmembrane region" description="Helical" evidence="1">
    <location>
        <begin position="7"/>
        <end position="28"/>
    </location>
</feature>
<dbReference type="OrthoDB" id="9932938at2"/>
<evidence type="ECO:0000313" key="2">
    <source>
        <dbReference type="EMBL" id="GCE36791.1"/>
    </source>
</evidence>
<evidence type="ECO:0000256" key="1">
    <source>
        <dbReference type="SAM" id="Phobius"/>
    </source>
</evidence>
<keyword evidence="1" id="KW-0812">Transmembrane</keyword>
<keyword evidence="1" id="KW-1133">Transmembrane helix</keyword>
<dbReference type="RefSeq" id="WP_124389652.1">
    <property type="nucleotide sequence ID" value="NZ_BHYM01000005.1"/>
</dbReference>
<protein>
    <submittedName>
        <fullName evidence="2">Uncharacterized protein</fullName>
    </submittedName>
</protein>
<gene>
    <name evidence="2" type="ORF">Rhow_005791</name>
</gene>
<dbReference type="Proteomes" id="UP000287519">
    <property type="component" value="Unassembled WGS sequence"/>
</dbReference>
<dbReference type="AlphaFoldDB" id="A0A402BZM8"/>
<name>A0A402BZM8_RHOWR</name>
<proteinExistence type="predicted"/>
<reference evidence="2 3" key="1">
    <citation type="submission" date="2018-11" db="EMBL/GenBank/DDBJ databases">
        <title>Microbial catabolism of amino acid.</title>
        <authorList>
            <person name="Hibi M."/>
            <person name="Ogawa J."/>
        </authorList>
    </citation>
    <scope>NUCLEOTIDE SEQUENCE [LARGE SCALE GENOMIC DNA]</scope>
    <source>
        <strain evidence="2 3">C31-06</strain>
    </source>
</reference>
<organism evidence="2 3">
    <name type="scientific">Rhodococcus wratislaviensis</name>
    <name type="common">Tsukamurella wratislaviensis</name>
    <dbReference type="NCBI Taxonomy" id="44752"/>
    <lineage>
        <taxon>Bacteria</taxon>
        <taxon>Bacillati</taxon>
        <taxon>Actinomycetota</taxon>
        <taxon>Actinomycetes</taxon>
        <taxon>Mycobacteriales</taxon>
        <taxon>Nocardiaceae</taxon>
        <taxon>Rhodococcus</taxon>
    </lineage>
</organism>